<keyword evidence="1" id="KW-0472">Membrane</keyword>
<dbReference type="GO" id="GO:0005886">
    <property type="term" value="C:plasma membrane"/>
    <property type="evidence" value="ECO:0007669"/>
    <property type="project" value="InterPro"/>
</dbReference>
<keyword evidence="1" id="KW-1133">Transmembrane helix</keyword>
<comment type="caution">
    <text evidence="3">The sequence shown here is derived from an EMBL/GenBank/DDBJ whole genome shotgun (WGS) entry which is preliminary data.</text>
</comment>
<dbReference type="PANTHER" id="PTHR37461">
    <property type="entry name" value="ANTI-SIGMA-K FACTOR RSKA"/>
    <property type="match status" value="1"/>
</dbReference>
<dbReference type="OrthoDB" id="1420916at2"/>
<name>R9GV50_9SPHI</name>
<feature type="transmembrane region" description="Helical" evidence="1">
    <location>
        <begin position="99"/>
        <end position="119"/>
    </location>
</feature>
<dbReference type="Proteomes" id="UP000014174">
    <property type="component" value="Unassembled WGS sequence"/>
</dbReference>
<protein>
    <recommendedName>
        <fullName evidence="2">Anti-sigma K factor RskA C-terminal domain-containing protein</fullName>
    </recommendedName>
</protein>
<dbReference type="STRING" id="1150600.ADIARSV_1406"/>
<dbReference type="Pfam" id="PF10099">
    <property type="entry name" value="RskA_C"/>
    <property type="match status" value="1"/>
</dbReference>
<evidence type="ECO:0000313" key="4">
    <source>
        <dbReference type="Proteomes" id="UP000014174"/>
    </source>
</evidence>
<reference evidence="3" key="1">
    <citation type="journal article" date="2013" name="Genome Announc.">
        <title>Draft Genome Sequence of Arcticibacter svalbardensis Strain MN12-7T, a Member of the Family Sphingobacteriaceae Isolated from an Arctic Soil Sample.</title>
        <authorList>
            <person name="Shivaji S."/>
            <person name="Ara S."/>
            <person name="Prasad S."/>
            <person name="Manasa B.P."/>
            <person name="Begum Z."/>
            <person name="Singh A."/>
            <person name="Kumar Pinnaka A."/>
        </authorList>
    </citation>
    <scope>NUCLEOTIDE SEQUENCE [LARGE SCALE GENOMIC DNA]</scope>
    <source>
        <strain evidence="3">MN12-7</strain>
    </source>
</reference>
<dbReference type="GO" id="GO:0016989">
    <property type="term" value="F:sigma factor antagonist activity"/>
    <property type="evidence" value="ECO:0007669"/>
    <property type="project" value="TreeGrafter"/>
</dbReference>
<dbReference type="eggNOG" id="COG5343">
    <property type="taxonomic scope" value="Bacteria"/>
</dbReference>
<evidence type="ECO:0000256" key="1">
    <source>
        <dbReference type="SAM" id="Phobius"/>
    </source>
</evidence>
<keyword evidence="4" id="KW-1185">Reference proteome</keyword>
<organism evidence="3 4">
    <name type="scientific">Arcticibacter svalbardensis MN12-7</name>
    <dbReference type="NCBI Taxonomy" id="1150600"/>
    <lineage>
        <taxon>Bacteria</taxon>
        <taxon>Pseudomonadati</taxon>
        <taxon>Bacteroidota</taxon>
        <taxon>Sphingobacteriia</taxon>
        <taxon>Sphingobacteriales</taxon>
        <taxon>Sphingobacteriaceae</taxon>
        <taxon>Arcticibacter</taxon>
    </lineage>
</organism>
<dbReference type="PANTHER" id="PTHR37461:SF1">
    <property type="entry name" value="ANTI-SIGMA-K FACTOR RSKA"/>
    <property type="match status" value="1"/>
</dbReference>
<dbReference type="AlphaFoldDB" id="R9GV50"/>
<accession>R9GV50</accession>
<dbReference type="RefSeq" id="WP_016194647.1">
    <property type="nucleotide sequence ID" value="NZ_AQPN01000051.1"/>
</dbReference>
<dbReference type="InterPro" id="IPR018764">
    <property type="entry name" value="RskA_C"/>
</dbReference>
<dbReference type="InterPro" id="IPR051474">
    <property type="entry name" value="Anti-sigma-K/W_factor"/>
</dbReference>
<evidence type="ECO:0000259" key="2">
    <source>
        <dbReference type="Pfam" id="PF10099"/>
    </source>
</evidence>
<evidence type="ECO:0000313" key="3">
    <source>
        <dbReference type="EMBL" id="EOR95405.1"/>
    </source>
</evidence>
<dbReference type="GO" id="GO:0006417">
    <property type="term" value="P:regulation of translation"/>
    <property type="evidence" value="ECO:0007669"/>
    <property type="project" value="TreeGrafter"/>
</dbReference>
<feature type="domain" description="Anti-sigma K factor RskA C-terminal" evidence="2">
    <location>
        <begin position="105"/>
        <end position="265"/>
    </location>
</feature>
<sequence length="275" mass="30624">MEDIKAYIESGILELYVLGNLTDAERHDVEDMCLKFPELSTEISQIENSLLQYSNVYGIEPPTSSRDKFLSSLNFEIQAEPLLEAEVINLPSREKSIRFYKYAFAASVALLLVSLFTIINLNKELKESKNEIIALQSSNQKFASQVNYIGKELQVNKKFLQVYQNPEEYKLVTLNGTPKAPEASMKVAFNKDKQEVLIDISSLNLPAPDANHQYQLWALVDGKPIDLGVFDYTSAQSGLTQMKSIGKVDAFAVTLEKKGGSKTPTLTELVVMGGA</sequence>
<dbReference type="EMBL" id="AQPN01000051">
    <property type="protein sequence ID" value="EOR95405.1"/>
    <property type="molecule type" value="Genomic_DNA"/>
</dbReference>
<dbReference type="PATRIC" id="fig|1150600.3.peg.1383"/>
<keyword evidence="1" id="KW-0812">Transmembrane</keyword>
<proteinExistence type="predicted"/>
<gene>
    <name evidence="3" type="ORF">ADIARSV_1406</name>
</gene>